<feature type="transmembrane region" description="Helical" evidence="10">
    <location>
        <begin position="380"/>
        <end position="402"/>
    </location>
</feature>
<evidence type="ECO:0000256" key="4">
    <source>
        <dbReference type="ARBA" id="ARBA00022692"/>
    </source>
</evidence>
<proteinExistence type="inferred from homology"/>
<dbReference type="CDD" id="cd06186">
    <property type="entry name" value="NOX_Duox_like_FAD_NADP"/>
    <property type="match status" value="1"/>
</dbReference>
<keyword evidence="11" id="KW-0732">Signal</keyword>
<dbReference type="PANTHER" id="PTHR32361">
    <property type="entry name" value="FERRIC/CUPRIC REDUCTASE TRANSMEMBRANE COMPONENT"/>
    <property type="match status" value="1"/>
</dbReference>
<feature type="domain" description="FAD-binding FR-type" evidence="12">
    <location>
        <begin position="448"/>
        <end position="618"/>
    </location>
</feature>
<dbReference type="InterPro" id="IPR017927">
    <property type="entry name" value="FAD-bd_FR_type"/>
</dbReference>
<name>A0AAN7C2J9_9PEZI</name>
<dbReference type="SFLD" id="SFLDS00052">
    <property type="entry name" value="Ferric_Reductase_Domain"/>
    <property type="match status" value="1"/>
</dbReference>
<dbReference type="InterPro" id="IPR013130">
    <property type="entry name" value="Fe3_Rdtase_TM_dom"/>
</dbReference>
<evidence type="ECO:0000256" key="5">
    <source>
        <dbReference type="ARBA" id="ARBA00022989"/>
    </source>
</evidence>
<organism evidence="13 14">
    <name type="scientific">Achaetomium macrosporum</name>
    <dbReference type="NCBI Taxonomy" id="79813"/>
    <lineage>
        <taxon>Eukaryota</taxon>
        <taxon>Fungi</taxon>
        <taxon>Dikarya</taxon>
        <taxon>Ascomycota</taxon>
        <taxon>Pezizomycotina</taxon>
        <taxon>Sordariomycetes</taxon>
        <taxon>Sordariomycetidae</taxon>
        <taxon>Sordariales</taxon>
        <taxon>Chaetomiaceae</taxon>
        <taxon>Achaetomium</taxon>
    </lineage>
</organism>
<feature type="chain" id="PRO_5042871605" evidence="11">
    <location>
        <begin position="25"/>
        <end position="798"/>
    </location>
</feature>
<evidence type="ECO:0000313" key="13">
    <source>
        <dbReference type="EMBL" id="KAK4234075.1"/>
    </source>
</evidence>
<keyword evidence="7" id="KW-0406">Ion transport</keyword>
<keyword evidence="6" id="KW-0560">Oxidoreductase</keyword>
<comment type="caution">
    <text evidence="13">The sequence shown here is derived from an EMBL/GenBank/DDBJ whole genome shotgun (WGS) entry which is preliminary data.</text>
</comment>
<dbReference type="GO" id="GO:0006879">
    <property type="term" value="P:intracellular iron ion homeostasis"/>
    <property type="evidence" value="ECO:0007669"/>
    <property type="project" value="TreeGrafter"/>
</dbReference>
<dbReference type="GO" id="GO:0000293">
    <property type="term" value="F:ferric-chelate reductase activity"/>
    <property type="evidence" value="ECO:0007669"/>
    <property type="project" value="TreeGrafter"/>
</dbReference>
<dbReference type="GO" id="GO:0005886">
    <property type="term" value="C:plasma membrane"/>
    <property type="evidence" value="ECO:0007669"/>
    <property type="project" value="TreeGrafter"/>
</dbReference>
<protein>
    <submittedName>
        <fullName evidence="13">Fcd1ed96-f99e-4d28-9e70-49d2afc1fed5</fullName>
    </submittedName>
</protein>
<feature type="transmembrane region" description="Helical" evidence="10">
    <location>
        <begin position="409"/>
        <end position="429"/>
    </location>
</feature>
<keyword evidence="14" id="KW-1185">Reference proteome</keyword>
<dbReference type="InterPro" id="IPR039261">
    <property type="entry name" value="FNR_nucleotide-bd"/>
</dbReference>
<evidence type="ECO:0000256" key="6">
    <source>
        <dbReference type="ARBA" id="ARBA00023002"/>
    </source>
</evidence>
<evidence type="ECO:0000259" key="12">
    <source>
        <dbReference type="PROSITE" id="PS51384"/>
    </source>
</evidence>
<evidence type="ECO:0000256" key="3">
    <source>
        <dbReference type="ARBA" id="ARBA00022448"/>
    </source>
</evidence>
<evidence type="ECO:0000256" key="7">
    <source>
        <dbReference type="ARBA" id="ARBA00023065"/>
    </source>
</evidence>
<dbReference type="Pfam" id="PF01794">
    <property type="entry name" value="Ferric_reduct"/>
    <property type="match status" value="1"/>
</dbReference>
<dbReference type="SUPFAM" id="SSF52343">
    <property type="entry name" value="Ferredoxin reductase-like, C-terminal NADP-linked domain"/>
    <property type="match status" value="1"/>
</dbReference>
<dbReference type="EMBL" id="MU860420">
    <property type="protein sequence ID" value="KAK4234075.1"/>
    <property type="molecule type" value="Genomic_DNA"/>
</dbReference>
<evidence type="ECO:0000313" key="14">
    <source>
        <dbReference type="Proteomes" id="UP001303760"/>
    </source>
</evidence>
<keyword evidence="5 10" id="KW-1133">Transmembrane helix</keyword>
<evidence type="ECO:0000256" key="8">
    <source>
        <dbReference type="ARBA" id="ARBA00023136"/>
    </source>
</evidence>
<dbReference type="PROSITE" id="PS51384">
    <property type="entry name" value="FAD_FR"/>
    <property type="match status" value="1"/>
</dbReference>
<dbReference type="Pfam" id="PF08030">
    <property type="entry name" value="NAD_binding_6"/>
    <property type="match status" value="1"/>
</dbReference>
<dbReference type="GO" id="GO:0015677">
    <property type="term" value="P:copper ion import"/>
    <property type="evidence" value="ECO:0007669"/>
    <property type="project" value="TreeGrafter"/>
</dbReference>
<dbReference type="InterPro" id="IPR051410">
    <property type="entry name" value="Ferric/Cupric_Reductase"/>
</dbReference>
<dbReference type="AlphaFoldDB" id="A0AAN7C2J9"/>
<keyword evidence="9" id="KW-0325">Glycoprotein</keyword>
<evidence type="ECO:0000256" key="1">
    <source>
        <dbReference type="ARBA" id="ARBA00004141"/>
    </source>
</evidence>
<accession>A0AAN7C2J9</accession>
<evidence type="ECO:0000256" key="10">
    <source>
        <dbReference type="SAM" id="Phobius"/>
    </source>
</evidence>
<dbReference type="Proteomes" id="UP001303760">
    <property type="component" value="Unassembled WGS sequence"/>
</dbReference>
<comment type="similarity">
    <text evidence="2">Belongs to the ferric reductase (FRE) family.</text>
</comment>
<feature type="transmembrane region" description="Helical" evidence="10">
    <location>
        <begin position="191"/>
        <end position="211"/>
    </location>
</feature>
<reference evidence="13" key="1">
    <citation type="journal article" date="2023" name="Mol. Phylogenet. Evol.">
        <title>Genome-scale phylogeny and comparative genomics of the fungal order Sordariales.</title>
        <authorList>
            <person name="Hensen N."/>
            <person name="Bonometti L."/>
            <person name="Westerberg I."/>
            <person name="Brannstrom I.O."/>
            <person name="Guillou S."/>
            <person name="Cros-Aarteil S."/>
            <person name="Calhoun S."/>
            <person name="Haridas S."/>
            <person name="Kuo A."/>
            <person name="Mondo S."/>
            <person name="Pangilinan J."/>
            <person name="Riley R."/>
            <person name="LaButti K."/>
            <person name="Andreopoulos B."/>
            <person name="Lipzen A."/>
            <person name="Chen C."/>
            <person name="Yan M."/>
            <person name="Daum C."/>
            <person name="Ng V."/>
            <person name="Clum A."/>
            <person name="Steindorff A."/>
            <person name="Ohm R.A."/>
            <person name="Martin F."/>
            <person name="Silar P."/>
            <person name="Natvig D.O."/>
            <person name="Lalanne C."/>
            <person name="Gautier V."/>
            <person name="Ament-Velasquez S.L."/>
            <person name="Kruys A."/>
            <person name="Hutchinson M.I."/>
            <person name="Powell A.J."/>
            <person name="Barry K."/>
            <person name="Miller A.N."/>
            <person name="Grigoriev I.V."/>
            <person name="Debuchy R."/>
            <person name="Gladieux P."/>
            <person name="Hiltunen Thoren M."/>
            <person name="Johannesson H."/>
        </authorList>
    </citation>
    <scope>NUCLEOTIDE SEQUENCE</scope>
    <source>
        <strain evidence="13">CBS 532.94</strain>
    </source>
</reference>
<gene>
    <name evidence="13" type="ORF">C8A03DRAFT_47511</name>
</gene>
<dbReference type="InterPro" id="IPR013121">
    <property type="entry name" value="Fe_red_NAD-bd_6"/>
</dbReference>
<dbReference type="Gene3D" id="3.40.50.80">
    <property type="entry name" value="Nucleotide-binding domain of ferredoxin-NADP reductase (FNR) module"/>
    <property type="match status" value="1"/>
</dbReference>
<dbReference type="SFLD" id="SFLDG01168">
    <property type="entry name" value="Ferric_reductase_subgroup_(FRE"/>
    <property type="match status" value="1"/>
</dbReference>
<dbReference type="GO" id="GO:0006826">
    <property type="term" value="P:iron ion transport"/>
    <property type="evidence" value="ECO:0007669"/>
    <property type="project" value="TreeGrafter"/>
</dbReference>
<reference evidence="13" key="2">
    <citation type="submission" date="2023-05" db="EMBL/GenBank/DDBJ databases">
        <authorList>
            <consortium name="Lawrence Berkeley National Laboratory"/>
            <person name="Steindorff A."/>
            <person name="Hensen N."/>
            <person name="Bonometti L."/>
            <person name="Westerberg I."/>
            <person name="Brannstrom I.O."/>
            <person name="Guillou S."/>
            <person name="Cros-Aarteil S."/>
            <person name="Calhoun S."/>
            <person name="Haridas S."/>
            <person name="Kuo A."/>
            <person name="Mondo S."/>
            <person name="Pangilinan J."/>
            <person name="Riley R."/>
            <person name="Labutti K."/>
            <person name="Andreopoulos B."/>
            <person name="Lipzen A."/>
            <person name="Chen C."/>
            <person name="Yanf M."/>
            <person name="Daum C."/>
            <person name="Ng V."/>
            <person name="Clum A."/>
            <person name="Ohm R."/>
            <person name="Martin F."/>
            <person name="Silar P."/>
            <person name="Natvig D."/>
            <person name="Lalanne C."/>
            <person name="Gautier V."/>
            <person name="Ament-Velasquez S.L."/>
            <person name="Kruys A."/>
            <person name="Hutchinson M.I."/>
            <person name="Powell A.J."/>
            <person name="Barry K."/>
            <person name="Miller A.N."/>
            <person name="Grigoriev I.V."/>
            <person name="Debuchy R."/>
            <person name="Gladieux P."/>
            <person name="Thoren M.H."/>
            <person name="Johannesson H."/>
        </authorList>
    </citation>
    <scope>NUCLEOTIDE SEQUENCE</scope>
    <source>
        <strain evidence="13">CBS 532.94</strain>
    </source>
</reference>
<dbReference type="PANTHER" id="PTHR32361:SF9">
    <property type="entry name" value="FERRIC REDUCTASE TRANSMEMBRANE COMPONENT 3-RELATED"/>
    <property type="match status" value="1"/>
</dbReference>
<evidence type="ECO:0000256" key="2">
    <source>
        <dbReference type="ARBA" id="ARBA00006278"/>
    </source>
</evidence>
<comment type="subcellular location">
    <subcellularLocation>
        <location evidence="1">Membrane</location>
        <topology evidence="1">Multi-pass membrane protein</topology>
    </subcellularLocation>
</comment>
<feature type="signal peptide" evidence="11">
    <location>
        <begin position="1"/>
        <end position="24"/>
    </location>
</feature>
<sequence length="798" mass="87736">MVTSGTKSVLLFLLCFTGIRHADASKDGIVGFGISLYPDLCCQACHDSLSALYLSCTTFHHGGGMSGMDMRKRDDMVGMEGMETMGMTSDECRANNTAWLQTMAYCIRQRCDVDRYPADKQAECFRNQAVGGAPLPTFRDSLPATAPTVELAEDAMWLNVTSLVNSQLYFATHGTLGEFAREEYLHTKYSVALYFTVIGICILCGLQAQTASMIPSFRRRLQTPALWSRLQQHLFLPALLGSRRLEPLPGRIGYVPGRALSSFIAVYVILNVVFSAVSFRTFQPNIYFFSPQFETCEYVGNRTGTLSLANMSIAILFAGRNNVLIALTGWSQTTFLTLHRWTARVAAVQAVVHSIVYTLAYFQPGYEGAAAYAAKAAEPFYWWGIIATIAMCLAAAFAFLPFRASYYECFLLLHIALVVLTLIGCWYHLVPHFGFDYGYQVWLYICFAFWSADRLARFVRVAYYNPLGGSKAIVETVPDCDGIMCVTVFPRVAWGFGPAQHTFLYLPGLQGKFWESHPFSVAGWSVPGIASPPADCAPATTFNLSDSNEKVVNVESARVVSSATAVGPVHTPASIRFLIRAHTGVSSTIRRQLLSSPSQSPLELSVYTEGPYAGHRATLHPLYTTDTILCIAGGIGITHILGVIQEFEAARVRRERGGETQGKTRRNEIGANRFVLAWSAREMALIEHVKKDFLADAEGVECLFWCTGSSNRTATVESLQEGDEGHKSDSSVTAEMTGGVKLGRMNIESVLRASAEHGRQTAVLVCAPGAMVDEVTRQVVKCVRDGLRVDLVEEAFAW</sequence>
<feature type="transmembrane region" description="Helical" evidence="10">
    <location>
        <begin position="259"/>
        <end position="279"/>
    </location>
</feature>
<keyword evidence="8 10" id="KW-0472">Membrane</keyword>
<evidence type="ECO:0000256" key="11">
    <source>
        <dbReference type="SAM" id="SignalP"/>
    </source>
</evidence>
<feature type="transmembrane region" description="Helical" evidence="10">
    <location>
        <begin position="341"/>
        <end position="360"/>
    </location>
</feature>
<keyword evidence="4 10" id="KW-0812">Transmembrane</keyword>
<keyword evidence="3" id="KW-0813">Transport</keyword>
<evidence type="ECO:0000256" key="9">
    <source>
        <dbReference type="ARBA" id="ARBA00023180"/>
    </source>
</evidence>